<evidence type="ECO:0000313" key="4">
    <source>
        <dbReference type="EMBL" id="VDN51129.1"/>
    </source>
</evidence>
<keyword evidence="1" id="KW-0677">Repeat</keyword>
<feature type="repeat" description="ANK" evidence="3">
    <location>
        <begin position="251"/>
        <end position="283"/>
    </location>
</feature>
<dbReference type="PROSITE" id="PS50297">
    <property type="entry name" value="ANK_REP_REGION"/>
    <property type="match status" value="3"/>
</dbReference>
<evidence type="ECO:0000256" key="3">
    <source>
        <dbReference type="PROSITE-ProRule" id="PRU00023"/>
    </source>
</evidence>
<dbReference type="PANTHER" id="PTHR24198:SF165">
    <property type="entry name" value="ANKYRIN REPEAT-CONTAINING PROTEIN-RELATED"/>
    <property type="match status" value="1"/>
</dbReference>
<dbReference type="InterPro" id="IPR002110">
    <property type="entry name" value="Ankyrin_rpt"/>
</dbReference>
<dbReference type="Proteomes" id="UP000274756">
    <property type="component" value="Unassembled WGS sequence"/>
</dbReference>
<sequence>MGDEGSAEDMDQLIFQAAFYDNEELLRDLVQAYPEKVNYKDKYGRSALHLAAQHGNLTIVDLLLAAGANVNSITGPNLSCVTPLHVAAVNGKYAVVQRLINCGAELLAVDLSDHCALELAQMGNHFEVACLLIDAIETERKRVQELHDQLITACINAELDVVKKILANLTNGNSDAVLNGTTLDRKCALYIACLNGRQEVVAELLKVRGHMLIQAITHDTVLHAAISSQEPVIVEMILKAFTHLVTSRNAEGSSVLHWAAQCGNLEVIKILMEFPYDKDLITRIEDVSGRFSYNFVIDVNMLDAQCRTTLYLAVANSHVDVVKYLLEVCFINSLLFYLSLYF</sequence>
<dbReference type="Gene3D" id="1.25.40.20">
    <property type="entry name" value="Ankyrin repeat-containing domain"/>
    <property type="match status" value="2"/>
</dbReference>
<dbReference type="SUPFAM" id="SSF48403">
    <property type="entry name" value="Ankyrin repeat"/>
    <property type="match status" value="1"/>
</dbReference>
<keyword evidence="6" id="KW-1185">Reference proteome</keyword>
<reference evidence="4 6" key="2">
    <citation type="submission" date="2018-11" db="EMBL/GenBank/DDBJ databases">
        <authorList>
            <consortium name="Pathogen Informatics"/>
        </authorList>
    </citation>
    <scope>NUCLEOTIDE SEQUENCE [LARGE SCALE GENOMIC DNA]</scope>
</reference>
<dbReference type="Proteomes" id="UP000038040">
    <property type="component" value="Unplaced"/>
</dbReference>
<dbReference type="Pfam" id="PF12796">
    <property type="entry name" value="Ank_2"/>
    <property type="match status" value="3"/>
</dbReference>
<accession>A0A0N4UFI8</accession>
<dbReference type="Pfam" id="PF00023">
    <property type="entry name" value="Ank"/>
    <property type="match status" value="1"/>
</dbReference>
<name>A0A0N4UFI8_DRAME</name>
<reference evidence="7" key="1">
    <citation type="submission" date="2017-02" db="UniProtKB">
        <authorList>
            <consortium name="WormBaseParasite"/>
        </authorList>
    </citation>
    <scope>IDENTIFICATION</scope>
</reference>
<gene>
    <name evidence="4" type="ORF">DME_LOCUS1102</name>
</gene>
<dbReference type="PANTHER" id="PTHR24198">
    <property type="entry name" value="ANKYRIN REPEAT AND PROTEIN KINASE DOMAIN-CONTAINING PROTEIN"/>
    <property type="match status" value="1"/>
</dbReference>
<dbReference type="AlphaFoldDB" id="A0A0N4UFI8"/>
<evidence type="ECO:0000256" key="2">
    <source>
        <dbReference type="ARBA" id="ARBA00023043"/>
    </source>
</evidence>
<protein>
    <submittedName>
        <fullName evidence="7">ANK_REP_REGION domain-containing protein</fullName>
    </submittedName>
</protein>
<feature type="repeat" description="ANK" evidence="3">
    <location>
        <begin position="79"/>
        <end position="111"/>
    </location>
</feature>
<keyword evidence="2 3" id="KW-0040">ANK repeat</keyword>
<organism evidence="5 7">
    <name type="scientific">Dracunculus medinensis</name>
    <name type="common">Guinea worm</name>
    <dbReference type="NCBI Taxonomy" id="318479"/>
    <lineage>
        <taxon>Eukaryota</taxon>
        <taxon>Metazoa</taxon>
        <taxon>Ecdysozoa</taxon>
        <taxon>Nematoda</taxon>
        <taxon>Chromadorea</taxon>
        <taxon>Rhabditida</taxon>
        <taxon>Spirurina</taxon>
        <taxon>Dracunculoidea</taxon>
        <taxon>Dracunculidae</taxon>
        <taxon>Dracunculus</taxon>
    </lineage>
</organism>
<dbReference type="STRING" id="318479.A0A0N4UFI8"/>
<evidence type="ECO:0000313" key="7">
    <source>
        <dbReference type="WBParaSite" id="DME_0000620501-mRNA-1"/>
    </source>
</evidence>
<dbReference type="InterPro" id="IPR036770">
    <property type="entry name" value="Ankyrin_rpt-contain_sf"/>
</dbReference>
<dbReference type="SMART" id="SM00248">
    <property type="entry name" value="ANK"/>
    <property type="match status" value="7"/>
</dbReference>
<dbReference type="WBParaSite" id="DME_0000620501-mRNA-1">
    <property type="protein sequence ID" value="DME_0000620501-mRNA-1"/>
    <property type="gene ID" value="DME_0000620501"/>
</dbReference>
<proteinExistence type="predicted"/>
<dbReference type="PROSITE" id="PS50088">
    <property type="entry name" value="ANK_REPEAT"/>
    <property type="match status" value="3"/>
</dbReference>
<dbReference type="OrthoDB" id="194358at2759"/>
<evidence type="ECO:0000313" key="5">
    <source>
        <dbReference type="Proteomes" id="UP000038040"/>
    </source>
</evidence>
<dbReference type="EMBL" id="UYYG01000013">
    <property type="protein sequence ID" value="VDN51129.1"/>
    <property type="molecule type" value="Genomic_DNA"/>
</dbReference>
<evidence type="ECO:0000313" key="6">
    <source>
        <dbReference type="Proteomes" id="UP000274756"/>
    </source>
</evidence>
<evidence type="ECO:0000256" key="1">
    <source>
        <dbReference type="ARBA" id="ARBA00022737"/>
    </source>
</evidence>
<feature type="repeat" description="ANK" evidence="3">
    <location>
        <begin position="43"/>
        <end position="75"/>
    </location>
</feature>